<dbReference type="PANTHER" id="PTHR46015:SF11">
    <property type="entry name" value="HOMOCYSTEINE S-METHYLTRANSFERASE 3"/>
    <property type="match status" value="1"/>
</dbReference>
<dbReference type="PROSITE" id="PS50970">
    <property type="entry name" value="HCY"/>
    <property type="match status" value="1"/>
</dbReference>
<dbReference type="GO" id="GO:0009086">
    <property type="term" value="P:methionine biosynthetic process"/>
    <property type="evidence" value="ECO:0007669"/>
    <property type="project" value="UniProtKB-KW"/>
</dbReference>
<keyword evidence="1 11" id="KW-0489">Methyltransferase</keyword>
<keyword evidence="6" id="KW-0486">Methionine biosynthesis</keyword>
<dbReference type="Proteomes" id="UP000317650">
    <property type="component" value="Chromosome 8"/>
</dbReference>
<evidence type="ECO:0000256" key="6">
    <source>
        <dbReference type="ARBA" id="ARBA00023167"/>
    </source>
</evidence>
<evidence type="ECO:0000313" key="14">
    <source>
        <dbReference type="Proteomes" id="UP000317650"/>
    </source>
</evidence>
<evidence type="ECO:0000256" key="3">
    <source>
        <dbReference type="ARBA" id="ARBA00022679"/>
    </source>
</evidence>
<dbReference type="GO" id="GO:0032259">
    <property type="term" value="P:methylation"/>
    <property type="evidence" value="ECO:0007669"/>
    <property type="project" value="UniProtKB-KW"/>
</dbReference>
<dbReference type="EMBL" id="PYDT01000002">
    <property type="protein sequence ID" value="THU69985.1"/>
    <property type="molecule type" value="Genomic_DNA"/>
</dbReference>
<evidence type="ECO:0000256" key="8">
    <source>
        <dbReference type="ARBA" id="ARBA00052655"/>
    </source>
</evidence>
<keyword evidence="5 10" id="KW-0862">Zinc</keyword>
<dbReference type="SUPFAM" id="SSF82282">
    <property type="entry name" value="Homocysteine S-methyltransferase"/>
    <property type="match status" value="1"/>
</dbReference>
<evidence type="ECO:0000256" key="7">
    <source>
        <dbReference type="ARBA" id="ARBA00039035"/>
    </source>
</evidence>
<gene>
    <name evidence="13" type="ORF">C4D60_Mb08t20200</name>
</gene>
<dbReference type="Gene3D" id="3.20.20.330">
    <property type="entry name" value="Homocysteine-binding-like domain"/>
    <property type="match status" value="1"/>
</dbReference>
<feature type="binding site" evidence="11">
    <location>
        <position position="247"/>
    </location>
    <ligand>
        <name>Zn(2+)</name>
        <dbReference type="ChEBI" id="CHEBI:29105"/>
    </ligand>
</feature>
<protein>
    <recommendedName>
        <fullName evidence="7">homocysteine S-methyltransferase</fullName>
        <ecNumber evidence="7">2.1.1.10</ecNumber>
    </recommendedName>
</protein>
<comment type="catalytic activity">
    <reaction evidence="8">
        <text>S-methyl-L-methionine + L-homocysteine = 2 L-methionine + H(+)</text>
        <dbReference type="Rhea" id="RHEA:26337"/>
        <dbReference type="ChEBI" id="CHEBI:15378"/>
        <dbReference type="ChEBI" id="CHEBI:57844"/>
        <dbReference type="ChEBI" id="CHEBI:58199"/>
        <dbReference type="ChEBI" id="CHEBI:58252"/>
        <dbReference type="EC" id="2.1.1.10"/>
    </reaction>
</comment>
<dbReference type="GO" id="GO:0008270">
    <property type="term" value="F:zinc ion binding"/>
    <property type="evidence" value="ECO:0007669"/>
    <property type="project" value="InterPro"/>
</dbReference>
<evidence type="ECO:0000256" key="4">
    <source>
        <dbReference type="ARBA" id="ARBA00022723"/>
    </source>
</evidence>
<evidence type="ECO:0000256" key="11">
    <source>
        <dbReference type="PROSITE-ProRule" id="PRU00333"/>
    </source>
</evidence>
<feature type="domain" description="Hcy-binding" evidence="12">
    <location>
        <begin position="11"/>
        <end position="329"/>
    </location>
</feature>
<dbReference type="PANTHER" id="PTHR46015">
    <property type="entry name" value="ZGC:172121"/>
    <property type="match status" value="1"/>
</dbReference>
<organism evidence="13 14">
    <name type="scientific">Musa balbisiana</name>
    <name type="common">Banana</name>
    <dbReference type="NCBI Taxonomy" id="52838"/>
    <lineage>
        <taxon>Eukaryota</taxon>
        <taxon>Viridiplantae</taxon>
        <taxon>Streptophyta</taxon>
        <taxon>Embryophyta</taxon>
        <taxon>Tracheophyta</taxon>
        <taxon>Spermatophyta</taxon>
        <taxon>Magnoliopsida</taxon>
        <taxon>Liliopsida</taxon>
        <taxon>Zingiberales</taxon>
        <taxon>Musaceae</taxon>
        <taxon>Musa</taxon>
    </lineage>
</organism>
<comment type="cofactor">
    <cofactor evidence="10">
        <name>Zn(2+)</name>
        <dbReference type="ChEBI" id="CHEBI:29105"/>
    </cofactor>
    <text evidence="10">Binds 1 zinc ion per subunit.</text>
</comment>
<comment type="caution">
    <text evidence="13">The sequence shown here is derived from an EMBL/GenBank/DDBJ whole genome shotgun (WGS) entry which is preliminary data.</text>
</comment>
<name>A0A4V4H928_MUSBA</name>
<dbReference type="AlphaFoldDB" id="A0A4V4H928"/>
<proteinExistence type="predicted"/>
<feature type="binding site" evidence="10 11">
    <location>
        <position position="314"/>
    </location>
    <ligand>
        <name>Zn(2+)</name>
        <dbReference type="ChEBI" id="CHEBI:29105"/>
    </ligand>
</feature>
<evidence type="ECO:0000256" key="9">
    <source>
        <dbReference type="ARBA" id="ARBA00056359"/>
    </source>
</evidence>
<dbReference type="FunFam" id="3.20.20.330:FF:000002">
    <property type="entry name" value="Homocysteine S-methyltransferase"/>
    <property type="match status" value="1"/>
</dbReference>
<dbReference type="InterPro" id="IPR036589">
    <property type="entry name" value="HCY_dom_sf"/>
</dbReference>
<dbReference type="InterPro" id="IPR051486">
    <property type="entry name" value="Hcy_S-methyltransferase"/>
</dbReference>
<dbReference type="STRING" id="52838.A0A4V4H928"/>
<evidence type="ECO:0000256" key="1">
    <source>
        <dbReference type="ARBA" id="ARBA00022603"/>
    </source>
</evidence>
<keyword evidence="3 11" id="KW-0808">Transferase</keyword>
<evidence type="ECO:0000256" key="5">
    <source>
        <dbReference type="ARBA" id="ARBA00022833"/>
    </source>
</evidence>
<evidence type="ECO:0000256" key="10">
    <source>
        <dbReference type="PIRSR" id="PIRSR037505-2"/>
    </source>
</evidence>
<dbReference type="NCBIfam" id="NF007020">
    <property type="entry name" value="PRK09485.1"/>
    <property type="match status" value="1"/>
</dbReference>
<dbReference type="GO" id="GO:0008898">
    <property type="term" value="F:S-adenosylmethionine-homocysteine S-methyltransferase activity"/>
    <property type="evidence" value="ECO:0007669"/>
    <property type="project" value="TreeGrafter"/>
</dbReference>
<feature type="binding site" evidence="10 11">
    <location>
        <position position="315"/>
    </location>
    <ligand>
        <name>Zn(2+)</name>
        <dbReference type="ChEBI" id="CHEBI:29105"/>
    </ligand>
</feature>
<dbReference type="GO" id="GO:0033528">
    <property type="term" value="P:S-methylmethionine cycle"/>
    <property type="evidence" value="ECO:0007669"/>
    <property type="project" value="TreeGrafter"/>
</dbReference>
<keyword evidence="4 10" id="KW-0479">Metal-binding</keyword>
<dbReference type="InterPro" id="IPR003726">
    <property type="entry name" value="HCY_dom"/>
</dbReference>
<dbReference type="PIRSF" id="PIRSF037505">
    <property type="entry name" value="Betaine_HMT"/>
    <property type="match status" value="1"/>
</dbReference>
<comment type="function">
    <text evidence="9">Catalyzes methyl transfer from S-methylmethionine (SMM) to adenosyl-L-homocysteine (AdoMet). SMM degradation (by HMT-1, HMT-2, HMT-3 and HMT-4) and biosynthesis (by MMT1) constitute the SMM cycle in plants, which is probably required to achieve short term control of AdoMet level.</text>
</comment>
<evidence type="ECO:0000259" key="12">
    <source>
        <dbReference type="PROSITE" id="PS50970"/>
    </source>
</evidence>
<sequence>MGFGSGDPEALMRDFLRELGGCAVIDGGLATELEANGADLNDPLWSAKCLISSPHLIRKVHLDYLEAGANIIITSSYQATIQGFESRGFSAEESEALLQKSAEIACEARDIFYKGCSKGFENHNETKKHTILVAASIGSYGAYLADGSEYSGEYSKEMTLENLKNFHRRRVEVLAESGADLIAFETIPNKLEAQAYAELLEENNTRTPAWFSFNSKDGVNVVSGDSLIECVSIADSCKKVVAIGINCTPPRFIQGLILSIRKVTKKPILIYPNSGERYDAEKKEWVASTGVTDEDFVSYVRVWCEAGACLIGGCCRTTPNTIRGISKVLQKPTYFKTMIRKIYRGLVDGKESAGSEQRVKIVTTRRKVVMMRWR</sequence>
<reference evidence="13 14" key="1">
    <citation type="journal article" date="2019" name="Nat. Plants">
        <title>Genome sequencing of Musa balbisiana reveals subgenome evolution and function divergence in polyploid bananas.</title>
        <authorList>
            <person name="Yao X."/>
        </authorList>
    </citation>
    <scope>NUCLEOTIDE SEQUENCE [LARGE SCALE GENOMIC DNA]</scope>
    <source>
        <strain evidence="14">cv. DH-PKW</strain>
        <tissue evidence="13">Leaves</tissue>
    </source>
</reference>
<evidence type="ECO:0000313" key="13">
    <source>
        <dbReference type="EMBL" id="THU69985.1"/>
    </source>
</evidence>
<keyword evidence="14" id="KW-1185">Reference proteome</keyword>
<dbReference type="Pfam" id="PF02574">
    <property type="entry name" value="S-methyl_trans"/>
    <property type="match status" value="1"/>
</dbReference>
<keyword evidence="2" id="KW-0028">Amino-acid biosynthesis</keyword>
<dbReference type="InterPro" id="IPR017226">
    <property type="entry name" value="BHMT-like"/>
</dbReference>
<dbReference type="EC" id="2.1.1.10" evidence="7"/>
<evidence type="ECO:0000256" key="2">
    <source>
        <dbReference type="ARBA" id="ARBA00022605"/>
    </source>
</evidence>
<accession>A0A4V4H928</accession>